<dbReference type="InterPro" id="IPR007476">
    <property type="entry name" value="RdgC"/>
</dbReference>
<keyword evidence="4" id="KW-0963">Cytoplasm</keyword>
<gene>
    <name evidence="6" type="ORF">SAMN05216605_12117</name>
</gene>
<dbReference type="AlphaFoldDB" id="A0A1G8QP83"/>
<dbReference type="Proteomes" id="UP000182894">
    <property type="component" value="Unassembled WGS sequence"/>
</dbReference>
<dbReference type="GO" id="GO:0043590">
    <property type="term" value="C:bacterial nucleoid"/>
    <property type="evidence" value="ECO:0007669"/>
    <property type="project" value="TreeGrafter"/>
</dbReference>
<dbReference type="PANTHER" id="PTHR38103:SF1">
    <property type="entry name" value="RECOMBINATION-ASSOCIATED PROTEIN RDGC"/>
    <property type="match status" value="1"/>
</dbReference>
<dbReference type="PANTHER" id="PTHR38103">
    <property type="entry name" value="RECOMBINATION-ASSOCIATED PROTEIN RDGC"/>
    <property type="match status" value="1"/>
</dbReference>
<evidence type="ECO:0000256" key="1">
    <source>
        <dbReference type="ARBA" id="ARBA00004453"/>
    </source>
</evidence>
<dbReference type="OrthoDB" id="5290530at2"/>
<proteinExistence type="inferred from homology"/>
<keyword evidence="7" id="KW-1185">Reference proteome</keyword>
<dbReference type="STRING" id="89065.SAMN05216605_12117"/>
<dbReference type="GO" id="GO:0000018">
    <property type="term" value="P:regulation of DNA recombination"/>
    <property type="evidence" value="ECO:0007669"/>
    <property type="project" value="TreeGrafter"/>
</dbReference>
<name>A0A1G8QP83_9PSED</name>
<comment type="subcellular location">
    <subcellularLocation>
        <location evidence="1">Cytoplasm</location>
        <location evidence="1">Nucleoid</location>
    </subcellularLocation>
</comment>
<reference evidence="7" key="1">
    <citation type="submission" date="2016-10" db="EMBL/GenBank/DDBJ databases">
        <authorList>
            <person name="Varghese N."/>
            <person name="Submissions S."/>
        </authorList>
    </citation>
    <scope>NUCLEOTIDE SEQUENCE [LARGE SCALE GENOMIC DNA]</scope>
    <source>
        <strain evidence="7">ATCC 700689</strain>
    </source>
</reference>
<evidence type="ECO:0000313" key="7">
    <source>
        <dbReference type="Proteomes" id="UP000182894"/>
    </source>
</evidence>
<sequence>MFPSLHLYRMTEPWKLSPAELEKRLERKAFKPCAGNVFKSQGWVPPRTGGGLVFEAEKQYLLALCFEEKRVPDPVLQRHVAKKAAKMFADKGYKPSRDQLKALKEESMLELLPRAFEAQEIITIWINSVAGLIAIDTGTPGKADDVVTELLEAVSIPASLIRTAMDPSSAMSSWLMNNEAPDEFTVDREVHLQGLDLEKSKVSYAQLCLERDEVRQHILEGRRPIRLAMTFSENLSFVLTDKLSIKRIVFHDSIKAEIPDAEDETEAFAGSFLTYAGHLSKLVPALLEALGGEDLAQ</sequence>
<evidence type="ECO:0000256" key="2">
    <source>
        <dbReference type="ARBA" id="ARBA00008657"/>
    </source>
</evidence>
<accession>A0A1G8QP83</accession>
<dbReference type="GO" id="GO:0003690">
    <property type="term" value="F:double-stranded DNA binding"/>
    <property type="evidence" value="ECO:0007669"/>
    <property type="project" value="TreeGrafter"/>
</dbReference>
<dbReference type="GO" id="GO:0006310">
    <property type="term" value="P:DNA recombination"/>
    <property type="evidence" value="ECO:0007669"/>
    <property type="project" value="UniProtKB-KW"/>
</dbReference>
<keyword evidence="5" id="KW-0233">DNA recombination</keyword>
<evidence type="ECO:0000256" key="4">
    <source>
        <dbReference type="ARBA" id="ARBA00022490"/>
    </source>
</evidence>
<evidence type="ECO:0000256" key="5">
    <source>
        <dbReference type="ARBA" id="ARBA00023172"/>
    </source>
</evidence>
<organism evidence="6 7">
    <name type="scientific">Pseudomonas abietaniphila</name>
    <dbReference type="NCBI Taxonomy" id="89065"/>
    <lineage>
        <taxon>Bacteria</taxon>
        <taxon>Pseudomonadati</taxon>
        <taxon>Pseudomonadota</taxon>
        <taxon>Gammaproteobacteria</taxon>
        <taxon>Pseudomonadales</taxon>
        <taxon>Pseudomonadaceae</taxon>
        <taxon>Pseudomonas</taxon>
    </lineage>
</organism>
<protein>
    <recommendedName>
        <fullName evidence="3">Recombination-associated protein RdgC</fullName>
    </recommendedName>
</protein>
<evidence type="ECO:0000313" key="6">
    <source>
        <dbReference type="EMBL" id="SDJ06497.1"/>
    </source>
</evidence>
<evidence type="ECO:0000256" key="3">
    <source>
        <dbReference type="ARBA" id="ARBA00022296"/>
    </source>
</evidence>
<dbReference type="RefSeq" id="WP_074758157.1">
    <property type="nucleotide sequence ID" value="NZ_FNCO01000021.1"/>
</dbReference>
<comment type="similarity">
    <text evidence="2">Belongs to the RdgC family.</text>
</comment>
<dbReference type="Pfam" id="PF04381">
    <property type="entry name" value="RdgC"/>
    <property type="match status" value="1"/>
</dbReference>
<dbReference type="EMBL" id="FNCO01000021">
    <property type="protein sequence ID" value="SDJ06497.1"/>
    <property type="molecule type" value="Genomic_DNA"/>
</dbReference>